<name>A0A7E4V446_PANRE</name>
<accession>A0A7E4V446</accession>
<sequence>MSSGLVYTETTIYEGRAVLVLGHGPCQLLFSKSDTYPLAAPKDNHVVGRGRRSTQSRSYPKTFLWLCLCLLPTATNDTDNIVAKRGSCRVDTAKCVQLGALT</sequence>
<dbReference type="AlphaFoldDB" id="A0A7E4V446"/>
<reference evidence="1" key="1">
    <citation type="journal article" date="2013" name="Genetics">
        <title>The draft genome and transcriptome of Panagrellus redivivus are shaped by the harsh demands of a free-living lifestyle.</title>
        <authorList>
            <person name="Srinivasan J."/>
            <person name="Dillman A.R."/>
            <person name="Macchietto M.G."/>
            <person name="Heikkinen L."/>
            <person name="Lakso M."/>
            <person name="Fracchia K.M."/>
            <person name="Antoshechkin I."/>
            <person name="Mortazavi A."/>
            <person name="Wong G."/>
            <person name="Sternberg P.W."/>
        </authorList>
    </citation>
    <scope>NUCLEOTIDE SEQUENCE [LARGE SCALE GENOMIC DNA]</scope>
    <source>
        <strain evidence="1">MT8872</strain>
    </source>
</reference>
<dbReference type="Proteomes" id="UP000492821">
    <property type="component" value="Unassembled WGS sequence"/>
</dbReference>
<evidence type="ECO:0000313" key="1">
    <source>
        <dbReference type="Proteomes" id="UP000492821"/>
    </source>
</evidence>
<organism evidence="1 2">
    <name type="scientific">Panagrellus redivivus</name>
    <name type="common">Microworm</name>
    <dbReference type="NCBI Taxonomy" id="6233"/>
    <lineage>
        <taxon>Eukaryota</taxon>
        <taxon>Metazoa</taxon>
        <taxon>Ecdysozoa</taxon>
        <taxon>Nematoda</taxon>
        <taxon>Chromadorea</taxon>
        <taxon>Rhabditida</taxon>
        <taxon>Tylenchina</taxon>
        <taxon>Panagrolaimomorpha</taxon>
        <taxon>Panagrolaimoidea</taxon>
        <taxon>Panagrolaimidae</taxon>
        <taxon>Panagrellus</taxon>
    </lineage>
</organism>
<protein>
    <submittedName>
        <fullName evidence="2">Uncharacterized protein</fullName>
    </submittedName>
</protein>
<keyword evidence="1" id="KW-1185">Reference proteome</keyword>
<evidence type="ECO:0000313" key="2">
    <source>
        <dbReference type="WBParaSite" id="Pan_g16370.t1"/>
    </source>
</evidence>
<dbReference type="WBParaSite" id="Pan_g16370.t1">
    <property type="protein sequence ID" value="Pan_g16370.t1"/>
    <property type="gene ID" value="Pan_g16370"/>
</dbReference>
<proteinExistence type="predicted"/>
<reference evidence="2" key="2">
    <citation type="submission" date="2020-10" db="UniProtKB">
        <authorList>
            <consortium name="WormBaseParasite"/>
        </authorList>
    </citation>
    <scope>IDENTIFICATION</scope>
</reference>